<dbReference type="EMBL" id="QZWG01000010">
    <property type="protein sequence ID" value="RZB86844.1"/>
    <property type="molecule type" value="Genomic_DNA"/>
</dbReference>
<protein>
    <recommendedName>
        <fullName evidence="4">Transposase MuDR plant domain-containing protein</fullName>
    </recommendedName>
</protein>
<dbReference type="Proteomes" id="UP000289340">
    <property type="component" value="Chromosome 10"/>
</dbReference>
<dbReference type="AlphaFoldDB" id="A0A445ILE0"/>
<evidence type="ECO:0000313" key="2">
    <source>
        <dbReference type="EMBL" id="RZB86844.1"/>
    </source>
</evidence>
<comment type="caution">
    <text evidence="2">The sequence shown here is derived from an EMBL/GenBank/DDBJ whole genome shotgun (WGS) entry which is preliminary data.</text>
</comment>
<keyword evidence="3" id="KW-1185">Reference proteome</keyword>
<sequence length="395" mass="44501">MNILTFTLARWRHHSKGHDFGYVAVVGTIARESTSASFCGVLGMKLLGLKLLSDTKSNEGGSKSGSKNDNEGVVFEDSEKERTTGVNAAFDKGNGELSDGYETKELYSAGFEFDEEDNHKFVRYKKDELSRDFEFKIGMDICSLHKFKEAIVDHSIMNGIEVVFQPNEKVRARAKCKEKCGYEIFCSKIERSHTYRIKTCKTKHHRGSITLVVAWKAKMIAKTIVDGDAVKQYCYLEAYGEELKHGLVQTLQAMRAGEENRICLRHLCQNFKKFFGGGTLLRDLMMGATKATYEEAWENKMALIKERKCDLPPPIVEELENEDSVIQPVNEGNVEGDIVVESTIAINDNTLVVIQSQQAENEPVIEAQQLEGMKPNGVIYIKGNKYLKNTLVQRL</sequence>
<gene>
    <name evidence="2" type="ORF">D0Y65_026797</name>
</gene>
<evidence type="ECO:0000256" key="1">
    <source>
        <dbReference type="SAM" id="MobiDB-lite"/>
    </source>
</evidence>
<name>A0A445ILE0_GLYSO</name>
<accession>A0A445ILE0</accession>
<feature type="compositionally biased region" description="Low complexity" evidence="1">
    <location>
        <begin position="57"/>
        <end position="67"/>
    </location>
</feature>
<feature type="region of interest" description="Disordered" evidence="1">
    <location>
        <begin position="57"/>
        <end position="80"/>
    </location>
</feature>
<organism evidence="2 3">
    <name type="scientific">Glycine soja</name>
    <name type="common">Wild soybean</name>
    <dbReference type="NCBI Taxonomy" id="3848"/>
    <lineage>
        <taxon>Eukaryota</taxon>
        <taxon>Viridiplantae</taxon>
        <taxon>Streptophyta</taxon>
        <taxon>Embryophyta</taxon>
        <taxon>Tracheophyta</taxon>
        <taxon>Spermatophyta</taxon>
        <taxon>Magnoliopsida</taxon>
        <taxon>eudicotyledons</taxon>
        <taxon>Gunneridae</taxon>
        <taxon>Pentapetalae</taxon>
        <taxon>rosids</taxon>
        <taxon>fabids</taxon>
        <taxon>Fabales</taxon>
        <taxon>Fabaceae</taxon>
        <taxon>Papilionoideae</taxon>
        <taxon>50 kb inversion clade</taxon>
        <taxon>NPAAA clade</taxon>
        <taxon>indigoferoid/millettioid clade</taxon>
        <taxon>Phaseoleae</taxon>
        <taxon>Glycine</taxon>
        <taxon>Glycine subgen. Soja</taxon>
    </lineage>
</organism>
<reference evidence="2 3" key="1">
    <citation type="submission" date="2018-09" db="EMBL/GenBank/DDBJ databases">
        <title>A high-quality reference genome of wild soybean provides a powerful tool to mine soybean genomes.</title>
        <authorList>
            <person name="Xie M."/>
            <person name="Chung C.Y.L."/>
            <person name="Li M.-W."/>
            <person name="Wong F.-L."/>
            <person name="Chan T.-F."/>
            <person name="Lam H.-M."/>
        </authorList>
    </citation>
    <scope>NUCLEOTIDE SEQUENCE [LARGE SCALE GENOMIC DNA]</scope>
    <source>
        <strain evidence="3">cv. W05</strain>
        <tissue evidence="2">Hypocotyl of etiolated seedlings</tissue>
    </source>
</reference>
<proteinExistence type="predicted"/>
<evidence type="ECO:0000313" key="3">
    <source>
        <dbReference type="Proteomes" id="UP000289340"/>
    </source>
</evidence>
<evidence type="ECO:0008006" key="4">
    <source>
        <dbReference type="Google" id="ProtNLM"/>
    </source>
</evidence>